<protein>
    <submittedName>
        <fullName evidence="3">HYR domain-containing protein</fullName>
    </submittedName>
</protein>
<dbReference type="PANTHER" id="PTHR46343:SF2">
    <property type="entry name" value="SUSHI_VON WILLEBRAND FACTOR TYPE A_EGF_PENTRAXIN DOMAIN-CONTAINING 1"/>
    <property type="match status" value="1"/>
</dbReference>
<sequence>TVTDVNGNVSTCTTIVTVEDNIPPTITCPGDITVSNDPGVCGAVVNYTVTADDNCGGSMGSQTFSYTGTIDSFVVPAGVTSVTIETRGAEGGNSSGSSVSSGKGAVMKGDFNVTPGSSLKILVGENNTAGNGGGGGTFVTDATNAPIIIAGGGGGSSQSVDSPEKHGRIVTTGGTGAGGGGTGGSAGNGGNVGAAFASGAGGGLLTDGADGWAAGSGGKAFVNGGAGANIGFGIGGFGGGGNGSGNVVGGAGGGYSGGGSGSNSTGGGVGGGGGSFNAGTNQINTTGEATGNSGNGLVTISWNTTIATTQTAGLPSGSTFPVGTTTNTFVVTDASGNTATCSF</sequence>
<dbReference type="RefSeq" id="WP_146848198.1">
    <property type="nucleotide sequence ID" value="NZ_VORT01000042.1"/>
</dbReference>
<evidence type="ECO:0000256" key="1">
    <source>
        <dbReference type="ARBA" id="ARBA00022737"/>
    </source>
</evidence>
<accession>A0A5C6YVK2</accession>
<keyword evidence="1" id="KW-0677">Repeat</keyword>
<evidence type="ECO:0000259" key="2">
    <source>
        <dbReference type="Pfam" id="PF02494"/>
    </source>
</evidence>
<proteinExistence type="predicted"/>
<dbReference type="AlphaFoldDB" id="A0A5C6YVK2"/>
<reference evidence="3 4" key="1">
    <citation type="submission" date="2019-08" db="EMBL/GenBank/DDBJ databases">
        <title>Genome of Aequorivita antarctica SW49 (type strain).</title>
        <authorList>
            <person name="Bowman J.P."/>
        </authorList>
    </citation>
    <scope>NUCLEOTIDE SEQUENCE [LARGE SCALE GENOMIC DNA]</scope>
    <source>
        <strain evidence="3 4">SW49</strain>
    </source>
</reference>
<dbReference type="Proteomes" id="UP000321497">
    <property type="component" value="Unassembled WGS sequence"/>
</dbReference>
<keyword evidence="4" id="KW-1185">Reference proteome</keyword>
<comment type="caution">
    <text evidence="3">The sequence shown here is derived from an EMBL/GenBank/DDBJ whole genome shotgun (WGS) entry which is preliminary data.</text>
</comment>
<evidence type="ECO:0000313" key="3">
    <source>
        <dbReference type="EMBL" id="TXD71143.1"/>
    </source>
</evidence>
<evidence type="ECO:0000313" key="4">
    <source>
        <dbReference type="Proteomes" id="UP000321497"/>
    </source>
</evidence>
<feature type="non-terminal residue" evidence="3">
    <location>
        <position position="1"/>
    </location>
</feature>
<dbReference type="Pfam" id="PF02494">
    <property type="entry name" value="HYR"/>
    <property type="match status" value="1"/>
</dbReference>
<name>A0A5C6YVK2_9FLAO</name>
<dbReference type="InterPro" id="IPR043555">
    <property type="entry name" value="SRPX-like"/>
</dbReference>
<dbReference type="EMBL" id="VORT01000042">
    <property type="protein sequence ID" value="TXD71143.1"/>
    <property type="molecule type" value="Genomic_DNA"/>
</dbReference>
<organism evidence="3 4">
    <name type="scientific">Aequorivita antarctica</name>
    <dbReference type="NCBI Taxonomy" id="153266"/>
    <lineage>
        <taxon>Bacteria</taxon>
        <taxon>Pseudomonadati</taxon>
        <taxon>Bacteroidota</taxon>
        <taxon>Flavobacteriia</taxon>
        <taxon>Flavobacteriales</taxon>
        <taxon>Flavobacteriaceae</taxon>
        <taxon>Aequorivita</taxon>
    </lineage>
</organism>
<gene>
    <name evidence="3" type="ORF">ESU54_17655</name>
</gene>
<dbReference type="InterPro" id="IPR003410">
    <property type="entry name" value="HYR_dom"/>
</dbReference>
<feature type="non-terminal residue" evidence="3">
    <location>
        <position position="343"/>
    </location>
</feature>
<dbReference type="PANTHER" id="PTHR46343">
    <property type="entry name" value="HYR DOMAIN-CONTAINING PROTEIN"/>
    <property type="match status" value="1"/>
</dbReference>
<feature type="domain" description="HYR" evidence="2">
    <location>
        <begin position="307"/>
        <end position="343"/>
    </location>
</feature>